<proteinExistence type="predicted"/>
<evidence type="ECO:0000313" key="10">
    <source>
        <dbReference type="Proteomes" id="UP000440367"/>
    </source>
</evidence>
<reference evidence="8 9" key="1">
    <citation type="submission" date="2018-08" db="EMBL/GenBank/DDBJ databases">
        <title>Genomic investigation of the strawberry pathogen Phytophthora fragariae indicates pathogenicity is determined by transcriptional variation in three key races.</title>
        <authorList>
            <person name="Adams T.M."/>
            <person name="Armitage A.D."/>
            <person name="Sobczyk M.K."/>
            <person name="Bates H.J."/>
            <person name="Dunwell J.M."/>
            <person name="Nellist C.F."/>
            <person name="Harrison R.J."/>
        </authorList>
    </citation>
    <scope>NUCLEOTIDE SEQUENCE [LARGE SCALE GENOMIC DNA]</scope>
    <source>
        <strain evidence="7 9">A4</strain>
        <strain evidence="5 10">BC-1</strain>
        <strain evidence="4 11">NOV-71</strain>
        <strain evidence="6 13">NOV-77</strain>
        <strain evidence="2 8">NOV-9</strain>
        <strain evidence="3 12">SCRP245</strain>
    </source>
</reference>
<evidence type="ECO:0000313" key="8">
    <source>
        <dbReference type="Proteomes" id="UP000429523"/>
    </source>
</evidence>
<dbReference type="Proteomes" id="UP000429523">
    <property type="component" value="Unassembled WGS sequence"/>
</dbReference>
<evidence type="ECO:0000313" key="7">
    <source>
        <dbReference type="EMBL" id="KAE9289235.1"/>
    </source>
</evidence>
<dbReference type="Proteomes" id="UP000486351">
    <property type="component" value="Unassembled WGS sequence"/>
</dbReference>
<feature type="region of interest" description="Disordered" evidence="1">
    <location>
        <begin position="18"/>
        <end position="47"/>
    </location>
</feature>
<evidence type="ECO:0000313" key="11">
    <source>
        <dbReference type="Proteomes" id="UP000441208"/>
    </source>
</evidence>
<evidence type="ECO:0000313" key="2">
    <source>
        <dbReference type="EMBL" id="KAE8927571.1"/>
    </source>
</evidence>
<dbReference type="EMBL" id="QXGE01001707">
    <property type="protein sequence ID" value="KAE9289235.1"/>
    <property type="molecule type" value="Genomic_DNA"/>
</dbReference>
<dbReference type="Proteomes" id="UP000441208">
    <property type="component" value="Unassembled WGS sequence"/>
</dbReference>
<dbReference type="EMBL" id="QXFW01001071">
    <property type="protein sequence ID" value="KAE8997107.1"/>
    <property type="molecule type" value="Genomic_DNA"/>
</dbReference>
<gene>
    <name evidence="7" type="ORF">PF001_g20148</name>
    <name evidence="5" type="ORF">PF002_g22377</name>
    <name evidence="4" type="ORF">PF007_g16694</name>
    <name evidence="6" type="ORF">PF008_g30776</name>
    <name evidence="2" type="ORF">PF009_g22264</name>
    <name evidence="3" type="ORF">PF011_g15624</name>
</gene>
<protein>
    <submittedName>
        <fullName evidence="4">Uncharacterized protein</fullName>
    </submittedName>
</protein>
<dbReference type="Proteomes" id="UP000440367">
    <property type="component" value="Unassembled WGS sequence"/>
</dbReference>
<dbReference type="Proteomes" id="UP000437068">
    <property type="component" value="Unassembled WGS sequence"/>
</dbReference>
<organism evidence="4 11">
    <name type="scientific">Phytophthora fragariae</name>
    <dbReference type="NCBI Taxonomy" id="53985"/>
    <lineage>
        <taxon>Eukaryota</taxon>
        <taxon>Sar</taxon>
        <taxon>Stramenopiles</taxon>
        <taxon>Oomycota</taxon>
        <taxon>Peronosporomycetes</taxon>
        <taxon>Peronosporales</taxon>
        <taxon>Peronosporaceae</taxon>
        <taxon>Phytophthora</taxon>
    </lineage>
</organism>
<accession>A0A6A3RHB2</accession>
<evidence type="ECO:0000313" key="6">
    <source>
        <dbReference type="EMBL" id="KAE9269769.1"/>
    </source>
</evidence>
<evidence type="ECO:0000313" key="3">
    <source>
        <dbReference type="EMBL" id="KAE8997107.1"/>
    </source>
</evidence>
<name>A0A6A3RHB2_9STRA</name>
<evidence type="ECO:0000313" key="13">
    <source>
        <dbReference type="Proteomes" id="UP000486351"/>
    </source>
</evidence>
<evidence type="ECO:0000313" key="4">
    <source>
        <dbReference type="EMBL" id="KAE9097241.1"/>
    </source>
</evidence>
<evidence type="ECO:0000313" key="9">
    <source>
        <dbReference type="Proteomes" id="UP000437068"/>
    </source>
</evidence>
<dbReference type="EMBL" id="QXFY01006116">
    <property type="protein sequence ID" value="KAE9269769.1"/>
    <property type="molecule type" value="Genomic_DNA"/>
</dbReference>
<dbReference type="AlphaFoldDB" id="A0A6A3RHB2"/>
<evidence type="ECO:0000256" key="1">
    <source>
        <dbReference type="SAM" id="MobiDB-lite"/>
    </source>
</evidence>
<evidence type="ECO:0000313" key="5">
    <source>
        <dbReference type="EMBL" id="KAE9198671.1"/>
    </source>
</evidence>
<dbReference type="EMBL" id="QXFZ01001088">
    <property type="protein sequence ID" value="KAE9097241.1"/>
    <property type="molecule type" value="Genomic_DNA"/>
</dbReference>
<dbReference type="EMBL" id="QXGD01001809">
    <property type="protein sequence ID" value="KAE9198671.1"/>
    <property type="molecule type" value="Genomic_DNA"/>
</dbReference>
<evidence type="ECO:0000313" key="12">
    <source>
        <dbReference type="Proteomes" id="UP000460718"/>
    </source>
</evidence>
<sequence>MSGPVRYNQEVTSEMLAPHRCGSPTWRPAHPVRSHLQRDAGSTAGDALESDAVSGHQTLASNASVCVEARGRLARLLGSSESLEAWQAEPRGVLLLSEGVIALK</sequence>
<comment type="caution">
    <text evidence="4">The sequence shown here is derived from an EMBL/GenBank/DDBJ whole genome shotgun (WGS) entry which is preliminary data.</text>
</comment>
<dbReference type="Proteomes" id="UP000460718">
    <property type="component" value="Unassembled WGS sequence"/>
</dbReference>
<dbReference type="EMBL" id="QXGF01001824">
    <property type="protein sequence ID" value="KAE8927571.1"/>
    <property type="molecule type" value="Genomic_DNA"/>
</dbReference>